<evidence type="ECO:0000313" key="2">
    <source>
        <dbReference type="Proteomes" id="UP000003100"/>
    </source>
</evidence>
<gene>
    <name evidence="1" type="ORF">RUMHYD_01953</name>
</gene>
<proteinExistence type="predicted"/>
<organism evidence="1 2">
    <name type="scientific">Blautia hydrogenotrophica (strain DSM 10507 / JCM 14656 / S5a33)</name>
    <name type="common">Ruminococcus hydrogenotrophicus</name>
    <dbReference type="NCBI Taxonomy" id="476272"/>
    <lineage>
        <taxon>Bacteria</taxon>
        <taxon>Bacillati</taxon>
        <taxon>Bacillota</taxon>
        <taxon>Clostridia</taxon>
        <taxon>Lachnospirales</taxon>
        <taxon>Lachnospiraceae</taxon>
        <taxon>Blautia</taxon>
    </lineage>
</organism>
<reference evidence="1 2" key="1">
    <citation type="submission" date="2009-01" db="EMBL/GenBank/DDBJ databases">
        <authorList>
            <person name="Fulton L."/>
            <person name="Clifton S."/>
            <person name="Fulton B."/>
            <person name="Xu J."/>
            <person name="Minx P."/>
            <person name="Pepin K.H."/>
            <person name="Johnson M."/>
            <person name="Bhonagiri V."/>
            <person name="Nash W.E."/>
            <person name="Mardis E.R."/>
            <person name="Wilson R.K."/>
        </authorList>
    </citation>
    <scope>NUCLEOTIDE SEQUENCE [LARGE SCALE GENOMIC DNA]</scope>
    <source>
        <strain evidence="2">DSM 10507 / JCM 14656 / S5a33</strain>
    </source>
</reference>
<sequence>MMNMQFNPMQLMQMMKNGGNPRQMLINMMKQQAGNNPVMSNALQMMEKGDSKGLEQLCRNLGKEKNVDIDQMMNQIKNQFGMK</sequence>
<keyword evidence="2" id="KW-1185">Reference proteome</keyword>
<comment type="caution">
    <text evidence="1">The sequence shown here is derived from an EMBL/GenBank/DDBJ whole genome shotgun (WGS) entry which is preliminary data.</text>
</comment>
<evidence type="ECO:0000313" key="1">
    <source>
        <dbReference type="EMBL" id="EEG49142.1"/>
    </source>
</evidence>
<reference evidence="1 2" key="2">
    <citation type="submission" date="2009-02" db="EMBL/GenBank/DDBJ databases">
        <title>Draft genome sequence of Blautia hydrogenotrophica DSM 10507 (Ruminococcus hydrogenotrophicus DSM 10507).</title>
        <authorList>
            <person name="Sudarsanam P."/>
            <person name="Ley R."/>
            <person name="Guruge J."/>
            <person name="Turnbaugh P.J."/>
            <person name="Mahowald M."/>
            <person name="Liep D."/>
            <person name="Gordon J."/>
        </authorList>
    </citation>
    <scope>NUCLEOTIDE SEQUENCE [LARGE SCALE GENOMIC DNA]</scope>
    <source>
        <strain evidence="2">DSM 10507 / JCM 14656 / S5a33</strain>
    </source>
</reference>
<name>C0CM72_BLAHS</name>
<dbReference type="RefSeq" id="WP_005948872.1">
    <property type="nucleotide sequence ID" value="NZ_CP136423.1"/>
</dbReference>
<dbReference type="GeneID" id="86822313"/>
<dbReference type="EMBL" id="ACBZ01000101">
    <property type="protein sequence ID" value="EEG49142.1"/>
    <property type="molecule type" value="Genomic_DNA"/>
</dbReference>
<dbReference type="AlphaFoldDB" id="C0CM72"/>
<dbReference type="Proteomes" id="UP000003100">
    <property type="component" value="Unassembled WGS sequence"/>
</dbReference>
<dbReference type="HOGENOM" id="CLU_2599374_0_0_9"/>
<dbReference type="PATRIC" id="fig|476272.21.peg.1992"/>
<accession>C0CM72</accession>
<protein>
    <submittedName>
        <fullName evidence="1">Uncharacterized protein</fullName>
    </submittedName>
</protein>
<dbReference type="eggNOG" id="ENOG502ZIDK">
    <property type="taxonomic scope" value="Bacteria"/>
</dbReference>